<dbReference type="AlphaFoldDB" id="A0A1I7YK34"/>
<dbReference type="Proteomes" id="UP000095287">
    <property type="component" value="Unplaced"/>
</dbReference>
<dbReference type="WBParaSite" id="L893_g17134.t1">
    <property type="protein sequence ID" value="L893_g17134.t1"/>
    <property type="gene ID" value="L893_g17134"/>
</dbReference>
<organism evidence="1 2">
    <name type="scientific">Steinernema glaseri</name>
    <dbReference type="NCBI Taxonomy" id="37863"/>
    <lineage>
        <taxon>Eukaryota</taxon>
        <taxon>Metazoa</taxon>
        <taxon>Ecdysozoa</taxon>
        <taxon>Nematoda</taxon>
        <taxon>Chromadorea</taxon>
        <taxon>Rhabditida</taxon>
        <taxon>Tylenchina</taxon>
        <taxon>Panagrolaimomorpha</taxon>
        <taxon>Strongyloidoidea</taxon>
        <taxon>Steinernematidae</taxon>
        <taxon>Steinernema</taxon>
    </lineage>
</organism>
<reference evidence="2" key="1">
    <citation type="submission" date="2016-11" db="UniProtKB">
        <authorList>
            <consortium name="WormBaseParasite"/>
        </authorList>
    </citation>
    <scope>IDENTIFICATION</scope>
</reference>
<evidence type="ECO:0000313" key="1">
    <source>
        <dbReference type="Proteomes" id="UP000095287"/>
    </source>
</evidence>
<protein>
    <submittedName>
        <fullName evidence="2">RNA-directed RNA polymerase</fullName>
    </submittedName>
</protein>
<keyword evidence="1" id="KW-1185">Reference proteome</keyword>
<proteinExistence type="predicted"/>
<evidence type="ECO:0000313" key="2">
    <source>
        <dbReference type="WBParaSite" id="L893_g17134.t1"/>
    </source>
</evidence>
<sequence>MDTVPSLFIESVCLRLMLMDRPSLLESTWIPYRWGEICSSIRKKMHTLRVLLDGEKKKIYAAAYPLYYNTYSNVTSLDSVDPKFITNFRIETATPYEEQDLPGSYKEITLDDLQRLLHFIRLAMNEQYDSDSINVLNLGRKSEWINEKLLSMQLPFDLAITDVQ</sequence>
<name>A0A1I7YK34_9BILA</name>
<accession>A0A1I7YK34</accession>